<dbReference type="CDD" id="cd02257">
    <property type="entry name" value="Peptidase_C19"/>
    <property type="match status" value="1"/>
</dbReference>
<name>A0ABD1KM93_9TELE</name>
<dbReference type="PROSITE" id="PS00973">
    <property type="entry name" value="USP_2"/>
    <property type="match status" value="1"/>
</dbReference>
<evidence type="ECO:0000259" key="9">
    <source>
        <dbReference type="PROSITE" id="PS50235"/>
    </source>
</evidence>
<gene>
    <name evidence="10" type="ORF">ACEWY4_004510</name>
</gene>
<reference evidence="10 11" key="1">
    <citation type="submission" date="2024-09" db="EMBL/GenBank/DDBJ databases">
        <title>A chromosome-level genome assembly of Gray's grenadier anchovy, Coilia grayii.</title>
        <authorList>
            <person name="Fu Z."/>
        </authorList>
    </citation>
    <scope>NUCLEOTIDE SEQUENCE [LARGE SCALE GENOMIC DNA]</scope>
    <source>
        <strain evidence="10">G4</strain>
        <tissue evidence="10">Muscle</tissue>
    </source>
</reference>
<dbReference type="InterPro" id="IPR028889">
    <property type="entry name" value="USP"/>
</dbReference>
<feature type="compositionally biased region" description="Basic and acidic residues" evidence="8">
    <location>
        <begin position="275"/>
        <end position="285"/>
    </location>
</feature>
<keyword evidence="6" id="KW-0833">Ubl conjugation pathway</keyword>
<feature type="region of interest" description="Disordered" evidence="8">
    <location>
        <begin position="35"/>
        <end position="79"/>
    </location>
</feature>
<evidence type="ECO:0000256" key="3">
    <source>
        <dbReference type="ARBA" id="ARBA00023069"/>
    </source>
</evidence>
<evidence type="ECO:0000256" key="1">
    <source>
        <dbReference type="ARBA" id="ARBA00004138"/>
    </source>
</evidence>
<evidence type="ECO:0000256" key="5">
    <source>
        <dbReference type="ARBA" id="ARBA00033747"/>
    </source>
</evidence>
<feature type="region of interest" description="Disordered" evidence="8">
    <location>
        <begin position="848"/>
        <end position="885"/>
    </location>
</feature>
<keyword evidence="3" id="KW-0969">Cilium</keyword>
<evidence type="ECO:0000256" key="2">
    <source>
        <dbReference type="ARBA" id="ARBA00023054"/>
    </source>
</evidence>
<dbReference type="InterPro" id="IPR038765">
    <property type="entry name" value="Papain-like_cys_pep_sf"/>
</dbReference>
<sequence>MLYTRPVLKRIWRLFRRRERILPEGVLPPEVVIGVDPVIPDPAKKPKETVQPRTASRPSSPPVQPGTSSRSSSPPGPSLDRVLAQAVRLEWPTRDQTLQTQTLLNQHLQLECRGLPNLGNTCYINSTLQCLYSLQPFCTQLLEQEKVWRVEPSAVLLRSSAEKVKVAIISQLKSLIALRNQEFKGNSENDAHEFLSECLLRLQDTGRALATIHQAYRCPVDTLLSFQLRYSRTCQSCGMGSTREELNIMLSLDLVTQGSVKQCLQLFFTGLNPPPKEDLPPDPHQKTPGTHTGTTPGAQSGKTTFQLVGVISHIGSDATDGHYIADCWENGQWAVFNDALVTKASEEAVLRDRERTAYILFYLKQKNRTLCREFTGPTPHSVAVRARLPAFRPPDHVIVERRKQEAARDKILEFTRDQSTCDMRMRWEKNSDRQIVLGTIDRRVKDAMEKYQLNIEERRDRLHALLEAEERALMREMEERTETILERQAKMREKAKALREKRESDRQKVVAEKLEQLFRERSEELRAVETRRRQDEVYSERAAQIRMQEETRRQRADEERLFAQLWESDRQAKQRRESLEAQRQRQSNAEQGAFLRMQIEAMEQQRAEARRLKEEEAMILREQREMLQLEEERQRRQKLQSQASRRRLLDKSLRLKMKQLAREQQDELALDMSILQQLLAEEKNEKQGEAARKLELREEQSRYQRYLAEQLEEQRRLEAETEQLIEAELQQTWARRDEKTHRQREARDRLMADVLDTRRLQIQQKLNKNMERQAELAKEREELNTTIQQNKMLDEEEKRRLKEATQEYQADLLAQMLHQQQLREAERAEAEREHDKGLVAQEEYTRKVQDMLSRPTSNTTPVHPFRRRDLQPSAMTAAQLDLSLA</sequence>
<feature type="coiled-coil region" evidence="7">
    <location>
        <begin position="760"/>
        <end position="796"/>
    </location>
</feature>
<dbReference type="InterPro" id="IPR018200">
    <property type="entry name" value="USP_CS"/>
</dbReference>
<keyword evidence="4" id="KW-0966">Cell projection</keyword>
<dbReference type="PANTHER" id="PTHR31183">
    <property type="entry name" value="TRICHOPLEIN KERATIN FILAMENT-BINDING PROTEIN FAMILY MEMBER"/>
    <property type="match status" value="1"/>
</dbReference>
<dbReference type="AlphaFoldDB" id="A0ABD1KM93"/>
<dbReference type="GO" id="GO:0005929">
    <property type="term" value="C:cilium"/>
    <property type="evidence" value="ECO:0007669"/>
    <property type="project" value="UniProtKB-SubCell"/>
</dbReference>
<comment type="caution">
    <text evidence="10">The sequence shown here is derived from an EMBL/GenBank/DDBJ whole genome shotgun (WGS) entry which is preliminary data.</text>
</comment>
<feature type="domain" description="USP" evidence="9">
    <location>
        <begin position="113"/>
        <end position="365"/>
    </location>
</feature>
<dbReference type="Gene3D" id="3.90.70.10">
    <property type="entry name" value="Cysteine proteinases"/>
    <property type="match status" value="2"/>
</dbReference>
<dbReference type="Proteomes" id="UP001591681">
    <property type="component" value="Unassembled WGS sequence"/>
</dbReference>
<dbReference type="EC" id="3.4.19.12" evidence="6"/>
<comment type="similarity">
    <text evidence="6">Belongs to the peptidase C19 family.</text>
</comment>
<dbReference type="EMBL" id="JBHFQA010000004">
    <property type="protein sequence ID" value="KAL2100116.1"/>
    <property type="molecule type" value="Genomic_DNA"/>
</dbReference>
<keyword evidence="2 7" id="KW-0175">Coiled coil</keyword>
<dbReference type="Pfam" id="PF13868">
    <property type="entry name" value="TPH"/>
    <property type="match status" value="1"/>
</dbReference>
<dbReference type="SUPFAM" id="SSF54001">
    <property type="entry name" value="Cysteine proteinases"/>
    <property type="match status" value="1"/>
</dbReference>
<evidence type="ECO:0000313" key="11">
    <source>
        <dbReference type="Proteomes" id="UP001591681"/>
    </source>
</evidence>
<keyword evidence="6" id="KW-0645">Protease</keyword>
<accession>A0ABD1KM93</accession>
<dbReference type="Pfam" id="PF00443">
    <property type="entry name" value="UCH"/>
    <property type="match status" value="1"/>
</dbReference>
<evidence type="ECO:0000313" key="10">
    <source>
        <dbReference type="EMBL" id="KAL2100116.1"/>
    </source>
</evidence>
<evidence type="ECO:0000256" key="6">
    <source>
        <dbReference type="RuleBase" id="RU366025"/>
    </source>
</evidence>
<organism evidence="10 11">
    <name type="scientific">Coilia grayii</name>
    <name type="common">Gray's grenadier anchovy</name>
    <dbReference type="NCBI Taxonomy" id="363190"/>
    <lineage>
        <taxon>Eukaryota</taxon>
        <taxon>Metazoa</taxon>
        <taxon>Chordata</taxon>
        <taxon>Craniata</taxon>
        <taxon>Vertebrata</taxon>
        <taxon>Euteleostomi</taxon>
        <taxon>Actinopterygii</taxon>
        <taxon>Neopterygii</taxon>
        <taxon>Teleostei</taxon>
        <taxon>Clupei</taxon>
        <taxon>Clupeiformes</taxon>
        <taxon>Clupeoidei</taxon>
        <taxon>Engraulidae</taxon>
        <taxon>Coilinae</taxon>
        <taxon>Coilia</taxon>
    </lineage>
</organism>
<comment type="catalytic activity">
    <reaction evidence="6">
        <text>Thiol-dependent hydrolysis of ester, thioester, amide, peptide and isopeptide bonds formed by the C-terminal Gly of ubiquitin (a 76-residue protein attached to proteins as an intracellular targeting signal).</text>
        <dbReference type="EC" id="3.4.19.12"/>
    </reaction>
</comment>
<dbReference type="GO" id="GO:0004843">
    <property type="term" value="F:cysteine-type deubiquitinase activity"/>
    <property type="evidence" value="ECO:0007669"/>
    <property type="project" value="UniProtKB-UniRule"/>
</dbReference>
<feature type="coiled-coil region" evidence="7">
    <location>
        <begin position="569"/>
        <end position="731"/>
    </location>
</feature>
<dbReference type="PANTHER" id="PTHR31183:SF1">
    <property type="entry name" value="CILIA- AND FLAGELLA-ASSOCIATED PROTEIN 53"/>
    <property type="match status" value="1"/>
</dbReference>
<feature type="compositionally biased region" description="Low complexity" evidence="8">
    <location>
        <begin position="287"/>
        <end position="297"/>
    </location>
</feature>
<proteinExistence type="inferred from homology"/>
<dbReference type="PROSITE" id="PS00972">
    <property type="entry name" value="USP_1"/>
    <property type="match status" value="1"/>
</dbReference>
<dbReference type="InterPro" id="IPR043597">
    <property type="entry name" value="TPH_dom"/>
</dbReference>
<feature type="region of interest" description="Disordered" evidence="8">
    <location>
        <begin position="273"/>
        <end position="300"/>
    </location>
</feature>
<dbReference type="GO" id="GO:0006508">
    <property type="term" value="P:proteolysis"/>
    <property type="evidence" value="ECO:0007669"/>
    <property type="project" value="UniProtKB-KW"/>
</dbReference>
<protein>
    <recommendedName>
        <fullName evidence="6">Ubiquitin carboxyl-terminal hydrolase</fullName>
        <ecNumber evidence="6">3.4.19.12</ecNumber>
    </recommendedName>
</protein>
<evidence type="ECO:0000256" key="7">
    <source>
        <dbReference type="SAM" id="Coils"/>
    </source>
</evidence>
<comment type="subcellular location">
    <subcellularLocation>
        <location evidence="1">Cell projection</location>
        <location evidence="1">Cilium</location>
    </subcellularLocation>
</comment>
<dbReference type="InterPro" id="IPR043596">
    <property type="entry name" value="CFAP53/TCHP"/>
</dbReference>
<comment type="similarity">
    <text evidence="5">Belongs to the CFAP53 family.</text>
</comment>
<evidence type="ECO:0000256" key="4">
    <source>
        <dbReference type="ARBA" id="ARBA00023273"/>
    </source>
</evidence>
<keyword evidence="6" id="KW-0788">Thiol protease</keyword>
<keyword evidence="6" id="KW-0378">Hydrolase</keyword>
<dbReference type="PROSITE" id="PS50235">
    <property type="entry name" value="USP_3"/>
    <property type="match status" value="1"/>
</dbReference>
<feature type="coiled-coil region" evidence="7">
    <location>
        <begin position="448"/>
        <end position="531"/>
    </location>
</feature>
<keyword evidence="11" id="KW-1185">Reference proteome</keyword>
<evidence type="ECO:0000256" key="8">
    <source>
        <dbReference type="SAM" id="MobiDB-lite"/>
    </source>
</evidence>
<dbReference type="InterPro" id="IPR001394">
    <property type="entry name" value="Peptidase_C19_UCH"/>
</dbReference>